<keyword evidence="6" id="KW-0598">Phosphotransferase system</keyword>
<feature type="transmembrane region" description="Helical" evidence="14">
    <location>
        <begin position="215"/>
        <end position="238"/>
    </location>
</feature>
<dbReference type="Pfam" id="PF03611">
    <property type="entry name" value="EIIC-GAT"/>
    <property type="match status" value="1"/>
</dbReference>
<evidence type="ECO:0000256" key="14">
    <source>
        <dbReference type="SAM" id="Phobius"/>
    </source>
</evidence>
<evidence type="ECO:0000256" key="7">
    <source>
        <dbReference type="ARBA" id="ARBA00022692"/>
    </source>
</evidence>
<evidence type="ECO:0000256" key="10">
    <source>
        <dbReference type="ARBA" id="ARBA00037387"/>
    </source>
</evidence>
<keyword evidence="9 14" id="KW-0472">Membrane</keyword>
<feature type="transmembrane region" description="Helical" evidence="14">
    <location>
        <begin position="556"/>
        <end position="576"/>
    </location>
</feature>
<feature type="transmembrane region" description="Helical" evidence="14">
    <location>
        <begin position="183"/>
        <end position="203"/>
    </location>
</feature>
<dbReference type="PANTHER" id="PTHR33843:SF4">
    <property type="entry name" value="ASCORBATE-SPECIFIC PTS SYSTEM EIIC COMPONENT"/>
    <property type="match status" value="1"/>
</dbReference>
<organism evidence="15 16">
    <name type="scientific">Mycoplasmoides fastidiosum</name>
    <dbReference type="NCBI Taxonomy" id="92758"/>
    <lineage>
        <taxon>Bacteria</taxon>
        <taxon>Bacillati</taxon>
        <taxon>Mycoplasmatota</taxon>
        <taxon>Mycoplasmoidales</taxon>
        <taxon>Mycoplasmoidaceae</taxon>
        <taxon>Mycoplasmoides</taxon>
    </lineage>
</organism>
<feature type="transmembrane region" description="Helical" evidence="14">
    <location>
        <begin position="582"/>
        <end position="600"/>
    </location>
</feature>
<feature type="transmembrane region" description="Helical" evidence="14">
    <location>
        <begin position="485"/>
        <end position="506"/>
    </location>
</feature>
<evidence type="ECO:0000256" key="13">
    <source>
        <dbReference type="ARBA" id="ARBA00042859"/>
    </source>
</evidence>
<feature type="transmembrane region" description="Helical" evidence="14">
    <location>
        <begin position="390"/>
        <end position="411"/>
    </location>
</feature>
<evidence type="ECO:0000256" key="8">
    <source>
        <dbReference type="ARBA" id="ARBA00022989"/>
    </source>
</evidence>
<feature type="transmembrane region" description="Helical" evidence="14">
    <location>
        <begin position="512"/>
        <end position="535"/>
    </location>
</feature>
<protein>
    <recommendedName>
        <fullName evidence="12">Ascorbate-specific PTS system EIIC component</fullName>
    </recommendedName>
    <alternativeName>
        <fullName evidence="13">Ascorbate-specific permease IIC component UlaA</fullName>
    </alternativeName>
</protein>
<evidence type="ECO:0000256" key="2">
    <source>
        <dbReference type="ARBA" id="ARBA00011738"/>
    </source>
</evidence>
<dbReference type="InterPro" id="IPR051562">
    <property type="entry name" value="Ascorbate-PTS_EIIC"/>
</dbReference>
<accession>A0ABU0LZG4</accession>
<feature type="transmembrane region" description="Helical" evidence="14">
    <location>
        <begin position="44"/>
        <end position="66"/>
    </location>
</feature>
<keyword evidence="5" id="KW-0762">Sugar transport</keyword>
<feature type="transmembrane region" description="Helical" evidence="14">
    <location>
        <begin position="454"/>
        <end position="473"/>
    </location>
</feature>
<evidence type="ECO:0000256" key="5">
    <source>
        <dbReference type="ARBA" id="ARBA00022597"/>
    </source>
</evidence>
<feature type="transmembrane region" description="Helical" evidence="14">
    <location>
        <begin position="113"/>
        <end position="135"/>
    </location>
</feature>
<comment type="similarity">
    <text evidence="11">Belongs to the UlaA family.</text>
</comment>
<evidence type="ECO:0000313" key="15">
    <source>
        <dbReference type="EMBL" id="MDQ0514100.1"/>
    </source>
</evidence>
<sequence length="645" mass="70593">MNSETNNNSGSRKRFSLFGPLHDRIKAWRDSFQNTAFYKKYGKYFAPVLFVIFVLSWLIAFLIIGGTTGQWGDAANQVFVKALINNFIGLGPVLIGILIAIGYKLDRRPFTDVFLGFVKGFIGMLILTIGSGILINTARPIFLALSNLGGNNSSTSVVPLDPYFGQTSANLFFGQNGITGDDIVSVIYLALVFGFGLNIILVAAKRFTNLRSIFVTGHIMIQQAGIFSVVIYLIFLFSGVSGAGAFWGTSVLAGITSGVYWAYGSSFNYYATQKVTENAGFAVGHQQMLGIGLAYKVGKYFGRAEDDAENLRLPRFLSIFEDNIFTQTLIISLLFLIFILVIQYSAASDETRFWVWNAEAGTYVTNTAANFGIQNQTGNLSNWSAGGGVFWFYGFLYGIFRIVGSILVIVYGVRIFVTELQQSFTGISSRLIPDATVGVDIAATFGYGQSSVTIGFISGTVGQFVSVAILYGISRALPIETQRSFPIVLPIFITLFFNSGAMGIYANKSGGIRAAIIVPFLFAILEIFMVTAGLYSVNQLFTAQAVNPTLSSPFSVGYNGMSDPNFFFGFLFALMGLDAKLAYLWVGLWIVILLVLAQFIKYHDEEKQTVLYNSFHQLMTKLGWAKTPQVLTASSVTEVEESPNS</sequence>
<comment type="caution">
    <text evidence="15">The sequence shown here is derived from an EMBL/GenBank/DDBJ whole genome shotgun (WGS) entry which is preliminary data.</text>
</comment>
<keyword evidence="3" id="KW-0813">Transport</keyword>
<evidence type="ECO:0000256" key="12">
    <source>
        <dbReference type="ARBA" id="ARBA00039702"/>
    </source>
</evidence>
<feature type="transmembrane region" description="Helical" evidence="14">
    <location>
        <begin position="244"/>
        <end position="263"/>
    </location>
</feature>
<evidence type="ECO:0000256" key="3">
    <source>
        <dbReference type="ARBA" id="ARBA00022448"/>
    </source>
</evidence>
<evidence type="ECO:0000256" key="9">
    <source>
        <dbReference type="ARBA" id="ARBA00023136"/>
    </source>
</evidence>
<keyword evidence="8 14" id="KW-1133">Transmembrane helix</keyword>
<comment type="function">
    <text evidence="10">The phosphoenolpyruvate-dependent sugar phosphotransferase system (sugar PTS), a major carbohydrate active transport system, catalyzes the phosphorylation of incoming sugar substrates concomitantly with their translocation across the cell membrane. The enzyme II UlaABC PTS system is involved in ascorbate transport.</text>
</comment>
<evidence type="ECO:0000256" key="4">
    <source>
        <dbReference type="ARBA" id="ARBA00022475"/>
    </source>
</evidence>
<dbReference type="RefSeq" id="WP_256547210.1">
    <property type="nucleotide sequence ID" value="NZ_CP101809.1"/>
</dbReference>
<feature type="transmembrane region" description="Helical" evidence="14">
    <location>
        <begin position="78"/>
        <end position="101"/>
    </location>
</feature>
<evidence type="ECO:0000256" key="1">
    <source>
        <dbReference type="ARBA" id="ARBA00004651"/>
    </source>
</evidence>
<dbReference type="InterPro" id="IPR004703">
    <property type="entry name" value="PTS_sugar-sp_permease"/>
</dbReference>
<name>A0ABU0LZG4_9BACT</name>
<keyword evidence="4" id="KW-1003">Cell membrane</keyword>
<keyword evidence="7 14" id="KW-0812">Transmembrane</keyword>
<keyword evidence="16" id="KW-1185">Reference proteome</keyword>
<feature type="transmembrane region" description="Helical" evidence="14">
    <location>
        <begin position="324"/>
        <end position="346"/>
    </location>
</feature>
<gene>
    <name evidence="15" type="ORF">J2Z62_000538</name>
</gene>
<reference evidence="15" key="1">
    <citation type="submission" date="2023-07" db="EMBL/GenBank/DDBJ databases">
        <title>Genomic Encyclopedia of Type Strains, Phase IV (KMG-IV): sequencing the most valuable type-strain genomes for metagenomic binning, comparative biology and taxonomic classification.</title>
        <authorList>
            <person name="Goeker M."/>
        </authorList>
    </citation>
    <scope>NUCLEOTIDE SEQUENCE [LARGE SCALE GENOMIC DNA]</scope>
    <source>
        <strain evidence="15">DSM 21204</strain>
    </source>
</reference>
<dbReference type="Proteomes" id="UP001240643">
    <property type="component" value="Unassembled WGS sequence"/>
</dbReference>
<comment type="subcellular location">
    <subcellularLocation>
        <location evidence="1">Cell membrane</location>
        <topology evidence="1">Multi-pass membrane protein</topology>
    </subcellularLocation>
</comment>
<evidence type="ECO:0000313" key="16">
    <source>
        <dbReference type="Proteomes" id="UP001240643"/>
    </source>
</evidence>
<evidence type="ECO:0000256" key="6">
    <source>
        <dbReference type="ARBA" id="ARBA00022683"/>
    </source>
</evidence>
<evidence type="ECO:0000256" key="11">
    <source>
        <dbReference type="ARBA" id="ARBA00038218"/>
    </source>
</evidence>
<proteinExistence type="inferred from homology"/>
<comment type="subunit">
    <text evidence="2">Homodimer.</text>
</comment>
<dbReference type="PANTHER" id="PTHR33843">
    <property type="entry name" value="ASCORBATE-SPECIFIC PTS SYSTEM EIIC COMPONENT"/>
    <property type="match status" value="1"/>
</dbReference>
<dbReference type="EMBL" id="JAUSWO010000001">
    <property type="protein sequence ID" value="MDQ0514100.1"/>
    <property type="molecule type" value="Genomic_DNA"/>
</dbReference>